<gene>
    <name evidence="2" type="ORF">RHIZ70_2965</name>
</gene>
<protein>
    <submittedName>
        <fullName evidence="2">Uncharacterized protein</fullName>
    </submittedName>
</protein>
<keyword evidence="3" id="KW-1185">Reference proteome</keyword>
<evidence type="ECO:0000313" key="3">
    <source>
        <dbReference type="Proteomes" id="UP000254764"/>
    </source>
</evidence>
<evidence type="ECO:0000313" key="2">
    <source>
        <dbReference type="EMBL" id="SSC67257.1"/>
    </source>
</evidence>
<dbReference type="AlphaFoldDB" id="A0A376AHV7"/>
<organism evidence="2 3">
    <name type="scientific">Ciceribacter selenitireducens ATCC BAA-1503</name>
    <dbReference type="NCBI Taxonomy" id="1336235"/>
    <lineage>
        <taxon>Bacteria</taxon>
        <taxon>Pseudomonadati</taxon>
        <taxon>Pseudomonadota</taxon>
        <taxon>Alphaproteobacteria</taxon>
        <taxon>Hyphomicrobiales</taxon>
        <taxon>Rhizobiaceae</taxon>
        <taxon>Ciceribacter</taxon>
    </lineage>
</organism>
<name>A0A376AHV7_9HYPH</name>
<evidence type="ECO:0000256" key="1">
    <source>
        <dbReference type="SAM" id="MobiDB-lite"/>
    </source>
</evidence>
<proteinExistence type="predicted"/>
<reference evidence="3" key="1">
    <citation type="submission" date="2018-07" db="EMBL/GenBank/DDBJ databases">
        <authorList>
            <person name="Peiro R."/>
            <person name="Begona"/>
            <person name="Cbmso G."/>
            <person name="Lopez M."/>
            <person name="Gonzalez S."/>
        </authorList>
    </citation>
    <scope>NUCLEOTIDE SEQUENCE [LARGE SCALE GENOMIC DNA]</scope>
</reference>
<dbReference type="EMBL" id="UEYP01000003">
    <property type="protein sequence ID" value="SSC67257.1"/>
    <property type="molecule type" value="Genomic_DNA"/>
</dbReference>
<sequence length="40" mass="4326">MHRLGPSSACRHLLPVGTGRRDERHCLGRPLSPFTGRGSG</sequence>
<accession>A0A376AHV7</accession>
<feature type="region of interest" description="Disordered" evidence="1">
    <location>
        <begin position="21"/>
        <end position="40"/>
    </location>
</feature>
<dbReference type="Proteomes" id="UP000254764">
    <property type="component" value="Unassembled WGS sequence"/>
</dbReference>